<dbReference type="GeneID" id="40074505"/>
<organism evidence="1 2">
    <name type="scientific">Ralstonia phage RP12</name>
    <dbReference type="NCBI Taxonomy" id="1923889"/>
    <lineage>
        <taxon>Viruses</taxon>
        <taxon>Duplodnaviria</taxon>
        <taxon>Heunggongvirae</taxon>
        <taxon>Uroviricota</taxon>
        <taxon>Caudoviricetes</taxon>
        <taxon>Chimalliviridae</taxon>
        <taxon>Ripduovirus</taxon>
        <taxon>Ripduovirus RP12</taxon>
    </lineage>
</organism>
<dbReference type="EMBL" id="AP017924">
    <property type="protein sequence ID" value="BAW19084.1"/>
    <property type="molecule type" value="Genomic_DNA"/>
</dbReference>
<name>A0A1L7N1D9_9CAUD</name>
<dbReference type="RefSeq" id="YP_009598803.1">
    <property type="nucleotide sequence ID" value="NC_041911.1"/>
</dbReference>
<accession>A0A1L7N1D9</accession>
<protein>
    <submittedName>
        <fullName evidence="1">Uncharacterized protein</fullName>
    </submittedName>
</protein>
<evidence type="ECO:0000313" key="1">
    <source>
        <dbReference type="EMBL" id="BAW19084.1"/>
    </source>
</evidence>
<dbReference type="KEGG" id="vg:40074505"/>
<reference evidence="1 2" key="1">
    <citation type="submission" date="2016-12" db="EMBL/GenBank/DDBJ databases">
        <title>Characterization of two jumbo phages RP12 and RP31 infecting the phytopathogen Ralstonia solanacearum.</title>
        <authorList>
            <person name="Kawasaki T."/>
            <person name="Yoshikawa G."/>
            <person name="Ogata H."/>
            <person name="Yamada T."/>
        </authorList>
    </citation>
    <scope>NUCLEOTIDE SEQUENCE [LARGE SCALE GENOMIC DNA]</scope>
    <source>
        <strain evidence="1 2">RP12</strain>
    </source>
</reference>
<evidence type="ECO:0000313" key="2">
    <source>
        <dbReference type="Proteomes" id="UP000222831"/>
    </source>
</evidence>
<proteinExistence type="predicted"/>
<sequence>MYMAMPINPEQFGHTDVFKFDRLYKRALSKLKTAMNLDHSDFTEQWKKNCRENNLRSMVEAAGKKRCLTDLCFAEFLIDNFVATGL</sequence>
<dbReference type="Proteomes" id="UP000222831">
    <property type="component" value="Segment"/>
</dbReference>
<keyword evidence="2" id="KW-1185">Reference proteome</keyword>